<dbReference type="Pfam" id="PF04577">
    <property type="entry name" value="Glyco_transf_61"/>
    <property type="match status" value="1"/>
</dbReference>
<evidence type="ECO:0000259" key="7">
    <source>
        <dbReference type="Pfam" id="PF04577"/>
    </source>
</evidence>
<gene>
    <name evidence="9" type="primary">LOC115730052</name>
</gene>
<protein>
    <submittedName>
        <fullName evidence="9">Xylan glycosyltransferase MUCI21-like</fullName>
    </submittedName>
</protein>
<evidence type="ECO:0000256" key="5">
    <source>
        <dbReference type="SAM" id="MobiDB-lite"/>
    </source>
</evidence>
<evidence type="ECO:0000256" key="4">
    <source>
        <dbReference type="ARBA" id="ARBA00023180"/>
    </source>
</evidence>
<keyword evidence="6" id="KW-0812">Transmembrane</keyword>
<feature type="compositionally biased region" description="Basic residues" evidence="5">
    <location>
        <begin position="1"/>
        <end position="10"/>
    </location>
</feature>
<accession>A0ABM3GRV3</accession>
<keyword evidence="8" id="KW-1185">Reference proteome</keyword>
<evidence type="ECO:0000313" key="8">
    <source>
        <dbReference type="Proteomes" id="UP000827889"/>
    </source>
</evidence>
<evidence type="ECO:0000256" key="1">
    <source>
        <dbReference type="ARBA" id="ARBA00004323"/>
    </source>
</evidence>
<keyword evidence="6" id="KW-0472">Membrane</keyword>
<feature type="transmembrane region" description="Helical" evidence="6">
    <location>
        <begin position="31"/>
        <end position="52"/>
    </location>
</feature>
<dbReference type="PANTHER" id="PTHR20961">
    <property type="entry name" value="GLYCOSYLTRANSFERASE"/>
    <property type="match status" value="1"/>
</dbReference>
<comment type="subcellular location">
    <subcellularLocation>
        <location evidence="1">Golgi apparatus membrane</location>
        <topology evidence="1">Single-pass type II membrane protein</topology>
    </subcellularLocation>
</comment>
<dbReference type="RefSeq" id="XP_048127084.1">
    <property type="nucleotide sequence ID" value="XM_048271127.1"/>
</dbReference>
<sequence>MVQRQRFHQLRKGEPHAFDDEEGHGRKKPKLFYLLLLLSLLSCSFVVVPQLFGSSSHSLYSFGGDREGGREDYNANAPPCSSMSNGTICCDRSGFRSDVCIMKGDVRTHSPSSSVFLYLSKQPGGFDEFISSVHRVAGGHDDEELQHEKIRPYTRKWENIVMDKIDQLDLIVKKDTMGAHHRCDVWHDVPALLFSTGGYTGNLYHEFNDGILPLYITSQHFKKEVVFIILEYHHWWFTKYENIVSRLSNYPPIDFSGDNRTHCFPEAIVGLKIHDEFTVDPSLMKGNKSILDFRHFLDSAYQYRIKGSMPDKERGIQLKLNQSASVPASGQLMNINKNDQKHQLKKPKLVIISRSGSRALVNEDCLVTLAEEVGFRVEVSRPGRTTDLANMYHLLNESEVMVGVHGAALTHFLFLKPGSVFIQVIPLGTDSPAEACFGKPARELGLKYIGYKILPRESSLYNEYDKGDPVLTNPKTVNKKGWQYTKEIYLERQNVSLDMTRFHKRLLQAYDYSFKKINGQISYSQTTKLFNLC</sequence>
<feature type="region of interest" description="Disordered" evidence="5">
    <location>
        <begin position="1"/>
        <end position="24"/>
    </location>
</feature>
<dbReference type="Proteomes" id="UP000827889">
    <property type="component" value="Chromosome 10"/>
</dbReference>
<proteinExistence type="predicted"/>
<dbReference type="InterPro" id="IPR049625">
    <property type="entry name" value="Glyco_transf_61_cat"/>
</dbReference>
<keyword evidence="2" id="KW-0328">Glycosyltransferase</keyword>
<dbReference type="PANTHER" id="PTHR20961:SF124">
    <property type="entry name" value="GLYCOSYLTRANSFERASE"/>
    <property type="match status" value="1"/>
</dbReference>
<organism evidence="8 9">
    <name type="scientific">Rhodamnia argentea</name>
    <dbReference type="NCBI Taxonomy" id="178133"/>
    <lineage>
        <taxon>Eukaryota</taxon>
        <taxon>Viridiplantae</taxon>
        <taxon>Streptophyta</taxon>
        <taxon>Embryophyta</taxon>
        <taxon>Tracheophyta</taxon>
        <taxon>Spermatophyta</taxon>
        <taxon>Magnoliopsida</taxon>
        <taxon>eudicotyledons</taxon>
        <taxon>Gunneridae</taxon>
        <taxon>Pentapetalae</taxon>
        <taxon>rosids</taxon>
        <taxon>malvids</taxon>
        <taxon>Myrtales</taxon>
        <taxon>Myrtaceae</taxon>
        <taxon>Myrtoideae</taxon>
        <taxon>Myrteae</taxon>
        <taxon>Australasian group</taxon>
        <taxon>Rhodamnia</taxon>
    </lineage>
</organism>
<name>A0ABM3GRV3_9MYRT</name>
<feature type="domain" description="Glycosyltransferase 61 catalytic" evidence="7">
    <location>
        <begin position="340"/>
        <end position="422"/>
    </location>
</feature>
<evidence type="ECO:0000256" key="2">
    <source>
        <dbReference type="ARBA" id="ARBA00022676"/>
    </source>
</evidence>
<keyword evidence="4" id="KW-0325">Glycoprotein</keyword>
<evidence type="ECO:0000256" key="3">
    <source>
        <dbReference type="ARBA" id="ARBA00022679"/>
    </source>
</evidence>
<keyword evidence="6" id="KW-1133">Transmembrane helix</keyword>
<evidence type="ECO:0000256" key="6">
    <source>
        <dbReference type="SAM" id="Phobius"/>
    </source>
</evidence>
<evidence type="ECO:0000313" key="9">
    <source>
        <dbReference type="RefSeq" id="XP_048127084.1"/>
    </source>
</evidence>
<reference evidence="9" key="1">
    <citation type="submission" date="2025-08" db="UniProtKB">
        <authorList>
            <consortium name="RefSeq"/>
        </authorList>
    </citation>
    <scope>IDENTIFICATION</scope>
    <source>
        <tissue evidence="9">Leaf</tissue>
    </source>
</reference>
<keyword evidence="3" id="KW-0808">Transferase</keyword>
<dbReference type="GeneID" id="115730052"/>
<dbReference type="InterPro" id="IPR007657">
    <property type="entry name" value="Glycosyltransferase_61"/>
</dbReference>